<dbReference type="InterPro" id="IPR036055">
    <property type="entry name" value="LDL_receptor-like_sf"/>
</dbReference>
<organism evidence="5 6">
    <name type="scientific">Trichonephila inaurata madagascariensis</name>
    <dbReference type="NCBI Taxonomy" id="2747483"/>
    <lineage>
        <taxon>Eukaryota</taxon>
        <taxon>Metazoa</taxon>
        <taxon>Ecdysozoa</taxon>
        <taxon>Arthropoda</taxon>
        <taxon>Chelicerata</taxon>
        <taxon>Arachnida</taxon>
        <taxon>Araneae</taxon>
        <taxon>Araneomorphae</taxon>
        <taxon>Entelegynae</taxon>
        <taxon>Araneoidea</taxon>
        <taxon>Nephilidae</taxon>
        <taxon>Trichonephila</taxon>
        <taxon>Trichonephila inaurata</taxon>
    </lineage>
</organism>
<keyword evidence="1 2" id="KW-1015">Disulfide bond</keyword>
<feature type="transmembrane region" description="Helical" evidence="4">
    <location>
        <begin position="226"/>
        <end position="249"/>
    </location>
</feature>
<keyword evidence="4" id="KW-1133">Transmembrane helix</keyword>
<protein>
    <submittedName>
        <fullName evidence="5">Uncharacterized protein</fullName>
    </submittedName>
</protein>
<dbReference type="CDD" id="cd00112">
    <property type="entry name" value="LDLa"/>
    <property type="match status" value="1"/>
</dbReference>
<dbReference type="InterPro" id="IPR002172">
    <property type="entry name" value="LDrepeatLR_classA_rpt"/>
</dbReference>
<dbReference type="OrthoDB" id="2019384at2759"/>
<feature type="disulfide bond" evidence="2">
    <location>
        <begin position="155"/>
        <end position="167"/>
    </location>
</feature>
<evidence type="ECO:0000313" key="5">
    <source>
        <dbReference type="EMBL" id="GFS60946.1"/>
    </source>
</evidence>
<name>A0A8X6IUH4_9ARAC</name>
<sequence length="350" mass="39931">MAVFNYLGVCSPILCCLFLTEFTIAVRRFNVIDTKYIEDACPYNDTLELFLSPTGTQSAVRIKNMMTKGNSNCTVIIYSSLTGVILNLDAGPYKPGHTYEGCQDYVEFDSNKCKNCTSKSRVSEGKIVFRYEKKYSEYLERSCTIISTAYRKGRCSSNEFMCTTGECIWKEFQCDGIINCPDGSDEFGTRSKMCINMSSFTLKPIDFDWNFVFPTTKSIVEYRKSFNVTITAAVACAFLIFFFGVVRFVCHYHCTKRHTRRRRRHHHHQHATLTTFSVIRQRPDYRPRNECPPPPSYVSLINQNNMNNIANMNPPAYSTVVGAREDDSTSEENKVLKDNPVPGPPPPYVP</sequence>
<evidence type="ECO:0000313" key="6">
    <source>
        <dbReference type="Proteomes" id="UP000886998"/>
    </source>
</evidence>
<dbReference type="AlphaFoldDB" id="A0A8X6IUH4"/>
<dbReference type="EMBL" id="BMAV01027621">
    <property type="protein sequence ID" value="GFS60946.1"/>
    <property type="molecule type" value="Genomic_DNA"/>
</dbReference>
<keyword evidence="4" id="KW-0472">Membrane</keyword>
<keyword evidence="6" id="KW-1185">Reference proteome</keyword>
<accession>A0A8X6IUH4</accession>
<evidence type="ECO:0000256" key="1">
    <source>
        <dbReference type="ARBA" id="ARBA00023157"/>
    </source>
</evidence>
<evidence type="ECO:0000256" key="3">
    <source>
        <dbReference type="SAM" id="MobiDB-lite"/>
    </source>
</evidence>
<comment type="caution">
    <text evidence="5">The sequence shown here is derived from an EMBL/GenBank/DDBJ whole genome shotgun (WGS) entry which is preliminary data.</text>
</comment>
<feature type="compositionally biased region" description="Basic and acidic residues" evidence="3">
    <location>
        <begin position="323"/>
        <end position="337"/>
    </location>
</feature>
<gene>
    <name evidence="5" type="primary">NCL1_51648</name>
    <name evidence="5" type="ORF">TNIN_450501</name>
</gene>
<dbReference type="PROSITE" id="PS50068">
    <property type="entry name" value="LDLRA_2"/>
    <property type="match status" value="1"/>
</dbReference>
<proteinExistence type="predicted"/>
<keyword evidence="4" id="KW-0812">Transmembrane</keyword>
<dbReference type="SUPFAM" id="SSF57424">
    <property type="entry name" value="LDL receptor-like module"/>
    <property type="match status" value="1"/>
</dbReference>
<dbReference type="SMART" id="SM00192">
    <property type="entry name" value="LDLa"/>
    <property type="match status" value="1"/>
</dbReference>
<feature type="disulfide bond" evidence="2">
    <location>
        <begin position="162"/>
        <end position="180"/>
    </location>
</feature>
<evidence type="ECO:0000256" key="2">
    <source>
        <dbReference type="PROSITE-ProRule" id="PRU00124"/>
    </source>
</evidence>
<evidence type="ECO:0000256" key="4">
    <source>
        <dbReference type="SAM" id="Phobius"/>
    </source>
</evidence>
<comment type="caution">
    <text evidence="2">Lacks conserved residue(s) required for the propagation of feature annotation.</text>
</comment>
<reference evidence="5" key="1">
    <citation type="submission" date="2020-08" db="EMBL/GenBank/DDBJ databases">
        <title>Multicomponent nature underlies the extraordinary mechanical properties of spider dragline silk.</title>
        <authorList>
            <person name="Kono N."/>
            <person name="Nakamura H."/>
            <person name="Mori M."/>
            <person name="Yoshida Y."/>
            <person name="Ohtoshi R."/>
            <person name="Malay A.D."/>
            <person name="Moran D.A.P."/>
            <person name="Tomita M."/>
            <person name="Numata K."/>
            <person name="Arakawa K."/>
        </authorList>
    </citation>
    <scope>NUCLEOTIDE SEQUENCE</scope>
</reference>
<dbReference type="Proteomes" id="UP000886998">
    <property type="component" value="Unassembled WGS sequence"/>
</dbReference>
<dbReference type="Gene3D" id="4.10.400.10">
    <property type="entry name" value="Low-density Lipoprotein Receptor"/>
    <property type="match status" value="1"/>
</dbReference>
<feature type="region of interest" description="Disordered" evidence="3">
    <location>
        <begin position="317"/>
        <end position="350"/>
    </location>
</feature>
<dbReference type="Pfam" id="PF00057">
    <property type="entry name" value="Ldl_recept_a"/>
    <property type="match status" value="1"/>
</dbReference>
<feature type="transmembrane region" description="Helical" evidence="4">
    <location>
        <begin position="6"/>
        <end position="26"/>
    </location>
</feature>
<feature type="compositionally biased region" description="Pro residues" evidence="3">
    <location>
        <begin position="341"/>
        <end position="350"/>
    </location>
</feature>